<gene>
    <name evidence="2" type="ORF">PMAYCL1PPCAC_25106</name>
</gene>
<dbReference type="AlphaFoldDB" id="A0AAN5D205"/>
<dbReference type="EMBL" id="BTRK01000005">
    <property type="protein sequence ID" value="GMR54911.1"/>
    <property type="molecule type" value="Genomic_DNA"/>
</dbReference>
<sequence length="82" mass="8975">LGTRKPKLLLAVIIFAIVSLFYCITITGIACIMVYISNHVVHAIENHHTTNPSPNDGEGQLDGFVTDSFKAFIWTICRGVGD</sequence>
<proteinExistence type="predicted"/>
<keyword evidence="1" id="KW-1133">Transmembrane helix</keyword>
<protein>
    <submittedName>
        <fullName evidence="2">Uncharacterized protein</fullName>
    </submittedName>
</protein>
<feature type="transmembrane region" description="Helical" evidence="1">
    <location>
        <begin position="12"/>
        <end position="36"/>
    </location>
</feature>
<accession>A0AAN5D205</accession>
<name>A0AAN5D205_9BILA</name>
<organism evidence="2 3">
    <name type="scientific">Pristionchus mayeri</name>
    <dbReference type="NCBI Taxonomy" id="1317129"/>
    <lineage>
        <taxon>Eukaryota</taxon>
        <taxon>Metazoa</taxon>
        <taxon>Ecdysozoa</taxon>
        <taxon>Nematoda</taxon>
        <taxon>Chromadorea</taxon>
        <taxon>Rhabditida</taxon>
        <taxon>Rhabditina</taxon>
        <taxon>Diplogasteromorpha</taxon>
        <taxon>Diplogasteroidea</taxon>
        <taxon>Neodiplogasteridae</taxon>
        <taxon>Pristionchus</taxon>
    </lineage>
</organism>
<feature type="non-terminal residue" evidence="2">
    <location>
        <position position="82"/>
    </location>
</feature>
<evidence type="ECO:0000313" key="2">
    <source>
        <dbReference type="EMBL" id="GMR54911.1"/>
    </source>
</evidence>
<dbReference type="Proteomes" id="UP001328107">
    <property type="component" value="Unassembled WGS sequence"/>
</dbReference>
<keyword evidence="1" id="KW-0812">Transmembrane</keyword>
<keyword evidence="1" id="KW-0472">Membrane</keyword>
<evidence type="ECO:0000313" key="3">
    <source>
        <dbReference type="Proteomes" id="UP001328107"/>
    </source>
</evidence>
<comment type="caution">
    <text evidence="2">The sequence shown here is derived from an EMBL/GenBank/DDBJ whole genome shotgun (WGS) entry which is preliminary data.</text>
</comment>
<reference evidence="3" key="1">
    <citation type="submission" date="2022-10" db="EMBL/GenBank/DDBJ databases">
        <title>Genome assembly of Pristionchus species.</title>
        <authorList>
            <person name="Yoshida K."/>
            <person name="Sommer R.J."/>
        </authorList>
    </citation>
    <scope>NUCLEOTIDE SEQUENCE [LARGE SCALE GENOMIC DNA]</scope>
    <source>
        <strain evidence="3">RS5460</strain>
    </source>
</reference>
<evidence type="ECO:0000256" key="1">
    <source>
        <dbReference type="SAM" id="Phobius"/>
    </source>
</evidence>
<keyword evidence="3" id="KW-1185">Reference proteome</keyword>
<feature type="non-terminal residue" evidence="2">
    <location>
        <position position="1"/>
    </location>
</feature>